<name>A0AAD6Q7F0_9ROSI</name>
<feature type="region of interest" description="Disordered" evidence="1">
    <location>
        <begin position="1"/>
        <end position="38"/>
    </location>
</feature>
<evidence type="ECO:0000313" key="3">
    <source>
        <dbReference type="Proteomes" id="UP001164929"/>
    </source>
</evidence>
<evidence type="ECO:0000313" key="2">
    <source>
        <dbReference type="EMBL" id="KAJ6980615.1"/>
    </source>
</evidence>
<keyword evidence="3" id="KW-1185">Reference proteome</keyword>
<comment type="caution">
    <text evidence="2">The sequence shown here is derived from an EMBL/GenBank/DDBJ whole genome shotgun (WGS) entry which is preliminary data.</text>
</comment>
<feature type="compositionally biased region" description="Basic and acidic residues" evidence="1">
    <location>
        <begin position="15"/>
        <end position="25"/>
    </location>
</feature>
<dbReference type="Proteomes" id="UP001164929">
    <property type="component" value="Chromosome 11"/>
</dbReference>
<protein>
    <submittedName>
        <fullName evidence="2">Uncharacterized protein</fullName>
    </submittedName>
</protein>
<sequence>MMLKIKRVPTVVSNHQKEEGEEGSRRRGLRPQLPSKLLPSRRTPTFIYFSRKWTGLTQSRRMCLNMTRVSLQLPSSIRSFSGSGRTVCREGSFAMMSPPAKPR</sequence>
<reference evidence="2" key="1">
    <citation type="journal article" date="2023" name="Mol. Ecol. Resour.">
        <title>Chromosome-level genome assembly of a triploid poplar Populus alba 'Berolinensis'.</title>
        <authorList>
            <person name="Chen S."/>
            <person name="Yu Y."/>
            <person name="Wang X."/>
            <person name="Wang S."/>
            <person name="Zhang T."/>
            <person name="Zhou Y."/>
            <person name="He R."/>
            <person name="Meng N."/>
            <person name="Wang Y."/>
            <person name="Liu W."/>
            <person name="Liu Z."/>
            <person name="Liu J."/>
            <person name="Guo Q."/>
            <person name="Huang H."/>
            <person name="Sederoff R.R."/>
            <person name="Wang G."/>
            <person name="Qu G."/>
            <person name="Chen S."/>
        </authorList>
    </citation>
    <scope>NUCLEOTIDE SEQUENCE</scope>
    <source>
        <strain evidence="2">SC-2020</strain>
    </source>
</reference>
<dbReference type="EMBL" id="JAQIZT010000011">
    <property type="protein sequence ID" value="KAJ6980615.1"/>
    <property type="molecule type" value="Genomic_DNA"/>
</dbReference>
<dbReference type="AlphaFoldDB" id="A0AAD6Q7F0"/>
<organism evidence="2 3">
    <name type="scientific">Populus alba x Populus x berolinensis</name>
    <dbReference type="NCBI Taxonomy" id="444605"/>
    <lineage>
        <taxon>Eukaryota</taxon>
        <taxon>Viridiplantae</taxon>
        <taxon>Streptophyta</taxon>
        <taxon>Embryophyta</taxon>
        <taxon>Tracheophyta</taxon>
        <taxon>Spermatophyta</taxon>
        <taxon>Magnoliopsida</taxon>
        <taxon>eudicotyledons</taxon>
        <taxon>Gunneridae</taxon>
        <taxon>Pentapetalae</taxon>
        <taxon>rosids</taxon>
        <taxon>fabids</taxon>
        <taxon>Malpighiales</taxon>
        <taxon>Salicaceae</taxon>
        <taxon>Saliceae</taxon>
        <taxon>Populus</taxon>
    </lineage>
</organism>
<gene>
    <name evidence="2" type="ORF">NC653_028426</name>
</gene>
<accession>A0AAD6Q7F0</accession>
<proteinExistence type="predicted"/>
<evidence type="ECO:0000256" key="1">
    <source>
        <dbReference type="SAM" id="MobiDB-lite"/>
    </source>
</evidence>